<dbReference type="EMBL" id="JABFJV010000036">
    <property type="protein sequence ID" value="NOK33369.1"/>
    <property type="molecule type" value="Genomic_DNA"/>
</dbReference>
<dbReference type="Proteomes" id="UP000563426">
    <property type="component" value="Unassembled WGS sequence"/>
</dbReference>
<evidence type="ECO:0000313" key="1">
    <source>
        <dbReference type="EMBL" id="NOK33369.1"/>
    </source>
</evidence>
<proteinExistence type="predicted"/>
<keyword evidence="2" id="KW-1185">Reference proteome</keyword>
<comment type="caution">
    <text evidence="1">The sequence shown here is derived from an EMBL/GenBank/DDBJ whole genome shotgun (WGS) entry which is preliminary data.</text>
</comment>
<dbReference type="AlphaFoldDB" id="A0A7Y4NQF0"/>
<gene>
    <name evidence="1" type="ORF">HMI49_09190</name>
</gene>
<sequence>MRVGRPWTTFGREGRARCALFALGLGLGLTGCSAPSGDEASARQESPLVADASLRPPRAVDSLLSLFDQTASVVEGEVTDVRSEFSPRTGPWTVVTLGNVRAHLGAAPRELRLKQAGGLLPDGRQLVVSHVPRFVRGARYVVFLRNTGWSLSPVLDEHAFRVESVGGREVLVGAEGGLVSGLGSAGVRQTAPVFETVDLMGARPAMRAEAQALGAAPEALEREAFLSLLQNHLRARGLTVAGAFREEPVTTASSLSVPVTPAVANPAAPRAVPLQPERDIPPGQP</sequence>
<dbReference type="PROSITE" id="PS51257">
    <property type="entry name" value="PROKAR_LIPOPROTEIN"/>
    <property type="match status" value="1"/>
</dbReference>
<name>A0A7Y4NQF0_9BACT</name>
<accession>A0A7Y4NQF0</accession>
<reference evidence="1 2" key="1">
    <citation type="submission" date="2020-05" db="EMBL/GenBank/DDBJ databases">
        <authorList>
            <person name="Whitworth D."/>
        </authorList>
    </citation>
    <scope>NUCLEOTIDE SEQUENCE [LARGE SCALE GENOMIC DNA]</scope>
    <source>
        <strain evidence="1 2">AB043B</strain>
    </source>
</reference>
<organism evidence="1 2">
    <name type="scientific">Corallococcus exercitus</name>
    <dbReference type="NCBI Taxonomy" id="2316736"/>
    <lineage>
        <taxon>Bacteria</taxon>
        <taxon>Pseudomonadati</taxon>
        <taxon>Myxococcota</taxon>
        <taxon>Myxococcia</taxon>
        <taxon>Myxococcales</taxon>
        <taxon>Cystobacterineae</taxon>
        <taxon>Myxococcaceae</taxon>
        <taxon>Corallococcus</taxon>
    </lineage>
</organism>
<dbReference type="RefSeq" id="WP_171434027.1">
    <property type="nucleotide sequence ID" value="NZ_JABFJV010000036.1"/>
</dbReference>
<protein>
    <submittedName>
        <fullName evidence="1">Uncharacterized protein</fullName>
    </submittedName>
</protein>
<evidence type="ECO:0000313" key="2">
    <source>
        <dbReference type="Proteomes" id="UP000563426"/>
    </source>
</evidence>